<dbReference type="InterPro" id="IPR025091">
    <property type="entry name" value="DUF4019"/>
</dbReference>
<feature type="transmembrane region" description="Helical" evidence="1">
    <location>
        <begin position="21"/>
        <end position="42"/>
    </location>
</feature>
<dbReference type="EMBL" id="JACDTY010000011">
    <property type="protein sequence ID" value="MBA1142744.1"/>
    <property type="molecule type" value="Genomic_DNA"/>
</dbReference>
<keyword evidence="1" id="KW-0812">Transmembrane</keyword>
<comment type="caution">
    <text evidence="2">The sequence shown here is derived from an EMBL/GenBank/DDBJ whole genome shotgun (WGS) entry which is preliminary data.</text>
</comment>
<feature type="transmembrane region" description="Helical" evidence="1">
    <location>
        <begin position="48"/>
        <end position="68"/>
    </location>
</feature>
<evidence type="ECO:0000256" key="1">
    <source>
        <dbReference type="SAM" id="Phobius"/>
    </source>
</evidence>
<keyword evidence="1" id="KW-1133">Transmembrane helix</keyword>
<dbReference type="AlphaFoldDB" id="A0A838BAT3"/>
<accession>A0A838BAT3</accession>
<protein>
    <submittedName>
        <fullName evidence="2">DUF4019 domain-containing protein</fullName>
    </submittedName>
</protein>
<name>A0A838BAT3_9HYPH</name>
<keyword evidence="3" id="KW-1185">Reference proteome</keyword>
<dbReference type="RefSeq" id="WP_181059798.1">
    <property type="nucleotide sequence ID" value="NZ_JACDTY010000011.1"/>
</dbReference>
<sequence>MVEVRARAPRRFVKGQITIDIAIAFAFGVAFLCIMLTFAVFFPNPEPFQARVFITTLALAAGGVGAMLPGSIEVRFKGVLRAGGALALMALVYSQEPAITRSAVTLIEPSADAKPLALSFVADIDSGDVTGSWAEMDQEVIGKSPADFENWKTIYENFRKPLGAVDSRVLVGTNRAESPQGYPVGLYQSYLFRTRFHVDTQCRSEQVVLRATQNKTWTVTSYQISPTTIPCQ</sequence>
<dbReference type="Pfam" id="PF13211">
    <property type="entry name" value="DUF4019"/>
    <property type="match status" value="1"/>
</dbReference>
<keyword evidence="1" id="KW-0472">Membrane</keyword>
<reference evidence="2 3" key="1">
    <citation type="submission" date="2020-07" db="EMBL/GenBank/DDBJ databases">
        <title>Definition of the novel symbiovar canariense within Mesorhizobium novociceri, a new species of genus Mesorhizobium nodulating Cicer canariense in the Caldera de Taburiente National Park (La Palma, Canary Islands).</title>
        <authorList>
            <person name="Leon-Barrios M."/>
            <person name="Perez-Yepez J."/>
            <person name="Flores-Felix J.D."/>
            <person name="Ramirez-Baena M.H."/>
            <person name="Pulido-Suarez L."/>
            <person name="Igual J.M."/>
            <person name="Velazquez E."/>
            <person name="Peix A."/>
        </authorList>
    </citation>
    <scope>NUCLEOTIDE SEQUENCE [LARGE SCALE GENOMIC DNA]</scope>
    <source>
        <strain evidence="2 3">CCANP35</strain>
    </source>
</reference>
<gene>
    <name evidence="2" type="ORF">H0241_21195</name>
</gene>
<proteinExistence type="predicted"/>
<dbReference type="Proteomes" id="UP000558284">
    <property type="component" value="Unassembled WGS sequence"/>
</dbReference>
<evidence type="ECO:0000313" key="2">
    <source>
        <dbReference type="EMBL" id="MBA1142744.1"/>
    </source>
</evidence>
<evidence type="ECO:0000313" key="3">
    <source>
        <dbReference type="Proteomes" id="UP000558284"/>
    </source>
</evidence>
<organism evidence="2 3">
    <name type="scientific">Mesorhizobium neociceri</name>
    <dbReference type="NCBI Taxonomy" id="1307853"/>
    <lineage>
        <taxon>Bacteria</taxon>
        <taxon>Pseudomonadati</taxon>
        <taxon>Pseudomonadota</taxon>
        <taxon>Alphaproteobacteria</taxon>
        <taxon>Hyphomicrobiales</taxon>
        <taxon>Phyllobacteriaceae</taxon>
        <taxon>Mesorhizobium</taxon>
    </lineage>
</organism>